<reference evidence="1" key="1">
    <citation type="submission" date="2020-05" db="EMBL/GenBank/DDBJ databases">
        <title>Large-scale comparative analyses of tick genomes elucidate their genetic diversity and vector capacities.</title>
        <authorList>
            <person name="Jia N."/>
            <person name="Wang J."/>
            <person name="Shi W."/>
            <person name="Du L."/>
            <person name="Sun Y."/>
            <person name="Zhan W."/>
            <person name="Jiang J."/>
            <person name="Wang Q."/>
            <person name="Zhang B."/>
            <person name="Ji P."/>
            <person name="Sakyi L.B."/>
            <person name="Cui X."/>
            <person name="Yuan T."/>
            <person name="Jiang B."/>
            <person name="Yang W."/>
            <person name="Lam T.T.-Y."/>
            <person name="Chang Q."/>
            <person name="Ding S."/>
            <person name="Wang X."/>
            <person name="Zhu J."/>
            <person name="Ruan X."/>
            <person name="Zhao L."/>
            <person name="Wei J."/>
            <person name="Que T."/>
            <person name="Du C."/>
            <person name="Cheng J."/>
            <person name="Dai P."/>
            <person name="Han X."/>
            <person name="Huang E."/>
            <person name="Gao Y."/>
            <person name="Liu J."/>
            <person name="Shao H."/>
            <person name="Ye R."/>
            <person name="Li L."/>
            <person name="Wei W."/>
            <person name="Wang X."/>
            <person name="Wang C."/>
            <person name="Yang T."/>
            <person name="Huo Q."/>
            <person name="Li W."/>
            <person name="Guo W."/>
            <person name="Chen H."/>
            <person name="Zhou L."/>
            <person name="Ni X."/>
            <person name="Tian J."/>
            <person name="Zhou Y."/>
            <person name="Sheng Y."/>
            <person name="Liu T."/>
            <person name="Pan Y."/>
            <person name="Xia L."/>
            <person name="Li J."/>
            <person name="Zhao F."/>
            <person name="Cao W."/>
        </authorList>
    </citation>
    <scope>NUCLEOTIDE SEQUENCE</scope>
    <source>
        <strain evidence="1">Hyas-2018</strain>
    </source>
</reference>
<evidence type="ECO:0000313" key="2">
    <source>
        <dbReference type="Proteomes" id="UP000821845"/>
    </source>
</evidence>
<protein>
    <submittedName>
        <fullName evidence="1">Uncharacterized protein</fullName>
    </submittedName>
</protein>
<dbReference type="EMBL" id="CM023488">
    <property type="protein sequence ID" value="KAH6924101.1"/>
    <property type="molecule type" value="Genomic_DNA"/>
</dbReference>
<accession>A0ACB7RQK8</accession>
<comment type="caution">
    <text evidence="1">The sequence shown here is derived from an EMBL/GenBank/DDBJ whole genome shotgun (WGS) entry which is preliminary data.</text>
</comment>
<dbReference type="Proteomes" id="UP000821845">
    <property type="component" value="Chromosome 8"/>
</dbReference>
<proteinExistence type="predicted"/>
<name>A0ACB7RQK8_HYAAI</name>
<keyword evidence="2" id="KW-1185">Reference proteome</keyword>
<organism evidence="1 2">
    <name type="scientific">Hyalomma asiaticum</name>
    <name type="common">Tick</name>
    <dbReference type="NCBI Taxonomy" id="266040"/>
    <lineage>
        <taxon>Eukaryota</taxon>
        <taxon>Metazoa</taxon>
        <taxon>Ecdysozoa</taxon>
        <taxon>Arthropoda</taxon>
        <taxon>Chelicerata</taxon>
        <taxon>Arachnida</taxon>
        <taxon>Acari</taxon>
        <taxon>Parasitiformes</taxon>
        <taxon>Ixodida</taxon>
        <taxon>Ixodoidea</taxon>
        <taxon>Ixodidae</taxon>
        <taxon>Hyalomminae</taxon>
        <taxon>Hyalomma</taxon>
    </lineage>
</organism>
<sequence>MASCGLRSTIDFRWAAAAMVVLLAMSTAFRVEARSAHVTSHVVREPLVAVQQAGAPSLVVADSLSPTTTELTAEEYDDDEGVVVAGGVADADHDQGEAASSTEDRSSSSSPTTTDSAEEPSPAPTRPSLSNAYPPVRVSTPKSEPEPPVATSPSTTHSTTTTTVTTPTTTTTTRRPTATTPPTTTTTTRRATTAAAVVPHAAAAPSETQATPDNVLGTYRVPVGRLSVPTPRGYPPVPVHRAAQQDSWRCRDRRHVQEHPKPAGAQRCPQGIPTLPDQLLCARQLQAASLPNGLFHNVDIEWMEILNSTVQFEKNFFSCSKDCL</sequence>
<evidence type="ECO:0000313" key="1">
    <source>
        <dbReference type="EMBL" id="KAH6924101.1"/>
    </source>
</evidence>
<gene>
    <name evidence="1" type="ORF">HPB50_011711</name>
</gene>